<name>A0ABQ5HBN9_9ASTR</name>
<evidence type="ECO:0000313" key="2">
    <source>
        <dbReference type="Proteomes" id="UP001151760"/>
    </source>
</evidence>
<keyword evidence="2" id="KW-1185">Reference proteome</keyword>
<dbReference type="PANTHER" id="PTHR48462:SF1">
    <property type="entry name" value="PROTEIN, PUTATIVE-RELATED"/>
    <property type="match status" value="1"/>
</dbReference>
<dbReference type="EMBL" id="BQNB010019391">
    <property type="protein sequence ID" value="GJT84806.1"/>
    <property type="molecule type" value="Genomic_DNA"/>
</dbReference>
<sequence length="1043" mass="114248">MDPTRTTVILYSRSCKTPAHEHDLGAPIVALSLASEIMLPSANLALDKVIYTPNDISCWVSLLVLPLCLLKTFRPRSNLKCKLAIKRQRQEESIINAIRSLSFPGGSLQVMKETLAESSPPFLDVDEEDIDLAKQNIKQCKRKICDGHYTTAVRVLSSSSVAPYNDATLEDLNTKHPFKPLLSLPHISIDHHHLVASPTVVLDRIKSFPYGTLGEYSASAPLTQLVKLGGGIRPIVVGISRLYFTMCICLPRVFEFAQRSFDVALPSSLEHIFAGLQTKLLQHTGIVSPGLIFDDALSVFNTSMKIDLLSIPLFSVLKPCSRVFAGDIYGDHVVSCAWIIGIKHRHNVVRDTLINICYRSGISAGKEVDIGLDGGRDKPLRMVDFVPGRAMIDVAHRKSEVDVVTLLKQIQKFSIRVRATVHIFNRISFAIAKGVEPKVFARDISGDHAVSCAGIIGIKHRHNVVCDTFIDICYRSRISVGKEVDIRELEEDAVTLLKQIRKFFMTQDIGARVAVHIFNMIGFAIAKGVEAQIAWYLDDGTIVGDTLVVGKVLELIMEDGPRCGLHLNVDKTKLFWPKEDPRSRLEGIFPPNISRPLHGVKLLGGPVCVDVDFGSALVMKRVSKTIGLLDAVAKINDPQCELLLIRACAGVSKLYFAMRTCPPRVFEAAQLSFDMALRSALERIVTASGPGFGDWQWRLATLPFAFGGLGVYSAGDVLNYAFIASRLQSAALQTKLLRHVGLVAYGSTFDDALCVFNASMEIDFLGNPSEIAAPKLMKKMADIYFTRVAKDAESSFSLSPRQMALWLSQREERTSDWLRVVPISGLGQTMNGKTYRCVLCYRLGVPLFSVSKPCSACSKVFIGDVYGDHAVSGAGVIGIKHRHNAVRDTLVDICFRSGISAGKEVDIGLSGDGDKALRPADILLYSWDGGLDVCVDLTGSSPLTRTGMTDFAPGRAVIDAAQRKRGKYLDKCAAIGYGFLPFSFSSLGELEANAVTLLKRIRKFSMVQDIGARAAIHIFNRISFAIAKGVGAQIVSRLPSNLL</sequence>
<comment type="caution">
    <text evidence="1">The sequence shown here is derived from an EMBL/GenBank/DDBJ whole genome shotgun (WGS) entry which is preliminary data.</text>
</comment>
<evidence type="ECO:0000313" key="1">
    <source>
        <dbReference type="EMBL" id="GJT84806.1"/>
    </source>
</evidence>
<reference evidence="1" key="1">
    <citation type="journal article" date="2022" name="Int. J. Mol. Sci.">
        <title>Draft Genome of Tanacetum Coccineum: Genomic Comparison of Closely Related Tanacetum-Family Plants.</title>
        <authorList>
            <person name="Yamashiro T."/>
            <person name="Shiraishi A."/>
            <person name="Nakayama K."/>
            <person name="Satake H."/>
        </authorList>
    </citation>
    <scope>NUCLEOTIDE SEQUENCE</scope>
</reference>
<evidence type="ECO:0008006" key="3">
    <source>
        <dbReference type="Google" id="ProtNLM"/>
    </source>
</evidence>
<accession>A0ABQ5HBN9</accession>
<organism evidence="1 2">
    <name type="scientific">Tanacetum coccineum</name>
    <dbReference type="NCBI Taxonomy" id="301880"/>
    <lineage>
        <taxon>Eukaryota</taxon>
        <taxon>Viridiplantae</taxon>
        <taxon>Streptophyta</taxon>
        <taxon>Embryophyta</taxon>
        <taxon>Tracheophyta</taxon>
        <taxon>Spermatophyta</taxon>
        <taxon>Magnoliopsida</taxon>
        <taxon>eudicotyledons</taxon>
        <taxon>Gunneridae</taxon>
        <taxon>Pentapetalae</taxon>
        <taxon>asterids</taxon>
        <taxon>campanulids</taxon>
        <taxon>Asterales</taxon>
        <taxon>Asteraceae</taxon>
        <taxon>Asteroideae</taxon>
        <taxon>Anthemideae</taxon>
        <taxon>Anthemidinae</taxon>
        <taxon>Tanacetum</taxon>
    </lineage>
</organism>
<reference evidence="1" key="2">
    <citation type="submission" date="2022-01" db="EMBL/GenBank/DDBJ databases">
        <authorList>
            <person name="Yamashiro T."/>
            <person name="Shiraishi A."/>
            <person name="Satake H."/>
            <person name="Nakayama K."/>
        </authorList>
    </citation>
    <scope>NUCLEOTIDE SEQUENCE</scope>
</reference>
<gene>
    <name evidence="1" type="ORF">Tco_1066523</name>
</gene>
<protein>
    <recommendedName>
        <fullName evidence="3">Reverse transcriptase domain-containing protein</fullName>
    </recommendedName>
</protein>
<proteinExistence type="predicted"/>
<dbReference type="PANTHER" id="PTHR48462">
    <property type="entry name" value="PROTEIN, PUTATIVE-RELATED"/>
    <property type="match status" value="1"/>
</dbReference>
<dbReference type="Proteomes" id="UP001151760">
    <property type="component" value="Unassembled WGS sequence"/>
</dbReference>